<dbReference type="Gene3D" id="3.30.450.20">
    <property type="entry name" value="PAS domain"/>
    <property type="match status" value="3"/>
</dbReference>
<comment type="subcellular location">
    <subcellularLocation>
        <location evidence="2">Cell membrane</location>
        <topology evidence="2">Multi-pass membrane protein</topology>
    </subcellularLocation>
</comment>
<evidence type="ECO:0000259" key="14">
    <source>
        <dbReference type="PROSITE" id="PS50109"/>
    </source>
</evidence>
<feature type="modified residue" description="4-aspartylphosphate" evidence="12">
    <location>
        <position position="1236"/>
    </location>
</feature>
<feature type="transmembrane region" description="Helical" evidence="13">
    <location>
        <begin position="52"/>
        <end position="70"/>
    </location>
</feature>
<dbReference type="Gene3D" id="1.10.287.130">
    <property type="match status" value="1"/>
</dbReference>
<evidence type="ECO:0000313" key="20">
    <source>
        <dbReference type="Proteomes" id="UP000076128"/>
    </source>
</evidence>
<evidence type="ECO:0000259" key="16">
    <source>
        <dbReference type="PROSITE" id="PS50112"/>
    </source>
</evidence>
<evidence type="ECO:0000256" key="10">
    <source>
        <dbReference type="ARBA" id="ARBA00023012"/>
    </source>
</evidence>
<dbReference type="FunFam" id="3.30.565.10:FF:000006">
    <property type="entry name" value="Sensor histidine kinase WalK"/>
    <property type="match status" value="1"/>
</dbReference>
<dbReference type="PROSITE" id="PS50109">
    <property type="entry name" value="HIS_KIN"/>
    <property type="match status" value="1"/>
</dbReference>
<feature type="domain" description="Response regulatory" evidence="15">
    <location>
        <begin position="1188"/>
        <end position="1298"/>
    </location>
</feature>
<dbReference type="CDD" id="cd00082">
    <property type="entry name" value="HisKA"/>
    <property type="match status" value="1"/>
</dbReference>
<dbReference type="Pfam" id="PF03924">
    <property type="entry name" value="CHASE"/>
    <property type="match status" value="1"/>
</dbReference>
<dbReference type="InterPro" id="IPR011006">
    <property type="entry name" value="CheY-like_superfamily"/>
</dbReference>
<dbReference type="Proteomes" id="UP000076128">
    <property type="component" value="Chromosome"/>
</dbReference>
<evidence type="ECO:0000256" key="13">
    <source>
        <dbReference type="SAM" id="Phobius"/>
    </source>
</evidence>
<dbReference type="NCBIfam" id="TIGR00229">
    <property type="entry name" value="sensory_box"/>
    <property type="match status" value="2"/>
</dbReference>
<dbReference type="PANTHER" id="PTHR43047">
    <property type="entry name" value="TWO-COMPONENT HISTIDINE PROTEIN KINASE"/>
    <property type="match status" value="1"/>
</dbReference>
<dbReference type="GO" id="GO:0005886">
    <property type="term" value="C:plasma membrane"/>
    <property type="evidence" value="ECO:0007669"/>
    <property type="project" value="UniProtKB-SubCell"/>
</dbReference>
<dbReference type="InterPro" id="IPR000014">
    <property type="entry name" value="PAS"/>
</dbReference>
<keyword evidence="6" id="KW-0808">Transferase</keyword>
<keyword evidence="8" id="KW-0418">Kinase</keyword>
<dbReference type="CDD" id="cd16922">
    <property type="entry name" value="HATPase_EvgS-ArcB-TorS-like"/>
    <property type="match status" value="1"/>
</dbReference>
<dbReference type="SUPFAM" id="SSF52172">
    <property type="entry name" value="CheY-like"/>
    <property type="match status" value="1"/>
</dbReference>
<feature type="domain" description="PAC" evidence="17">
    <location>
        <begin position="631"/>
        <end position="682"/>
    </location>
</feature>
<dbReference type="EMBL" id="CP012661">
    <property type="protein sequence ID" value="AMY68525.1"/>
    <property type="molecule type" value="Genomic_DNA"/>
</dbReference>
<organism evidence="19 20">
    <name type="scientific">Frigidibacter mobilis</name>
    <dbReference type="NCBI Taxonomy" id="1335048"/>
    <lineage>
        <taxon>Bacteria</taxon>
        <taxon>Pseudomonadati</taxon>
        <taxon>Pseudomonadota</taxon>
        <taxon>Alphaproteobacteria</taxon>
        <taxon>Rhodobacterales</taxon>
        <taxon>Paracoccaceae</taxon>
        <taxon>Frigidibacter</taxon>
    </lineage>
</organism>
<dbReference type="InterPro" id="IPR005467">
    <property type="entry name" value="His_kinase_dom"/>
</dbReference>
<dbReference type="SMART" id="SM01079">
    <property type="entry name" value="CHASE"/>
    <property type="match status" value="1"/>
</dbReference>
<dbReference type="SUPFAM" id="SSF55785">
    <property type="entry name" value="PYP-like sensor domain (PAS domain)"/>
    <property type="match status" value="3"/>
</dbReference>
<dbReference type="InterPro" id="IPR035965">
    <property type="entry name" value="PAS-like_dom_sf"/>
</dbReference>
<dbReference type="InterPro" id="IPR042240">
    <property type="entry name" value="CHASE_sf"/>
</dbReference>
<dbReference type="InterPro" id="IPR006189">
    <property type="entry name" value="CHASE_dom"/>
</dbReference>
<dbReference type="InterPro" id="IPR001610">
    <property type="entry name" value="PAC"/>
</dbReference>
<evidence type="ECO:0000259" key="18">
    <source>
        <dbReference type="PROSITE" id="PS50839"/>
    </source>
</evidence>
<comment type="catalytic activity">
    <reaction evidence="1">
        <text>ATP + protein L-histidine = ADP + protein N-phospho-L-histidine.</text>
        <dbReference type="EC" id="2.7.13.3"/>
    </reaction>
</comment>
<dbReference type="InterPro" id="IPR003661">
    <property type="entry name" value="HisK_dim/P_dom"/>
</dbReference>
<evidence type="ECO:0000256" key="8">
    <source>
        <dbReference type="ARBA" id="ARBA00022777"/>
    </source>
</evidence>
<evidence type="ECO:0000256" key="1">
    <source>
        <dbReference type="ARBA" id="ARBA00000085"/>
    </source>
</evidence>
<feature type="domain" description="PAS" evidence="16">
    <location>
        <begin position="816"/>
        <end position="886"/>
    </location>
</feature>
<dbReference type="GO" id="GO:0006355">
    <property type="term" value="P:regulation of DNA-templated transcription"/>
    <property type="evidence" value="ECO:0007669"/>
    <property type="project" value="InterPro"/>
</dbReference>
<evidence type="ECO:0000256" key="7">
    <source>
        <dbReference type="ARBA" id="ARBA00022692"/>
    </source>
</evidence>
<evidence type="ECO:0000256" key="11">
    <source>
        <dbReference type="ARBA" id="ARBA00023136"/>
    </source>
</evidence>
<dbReference type="PROSITE" id="PS50839">
    <property type="entry name" value="CHASE"/>
    <property type="match status" value="1"/>
</dbReference>
<keyword evidence="5 12" id="KW-0597">Phosphoprotein</keyword>
<dbReference type="PROSITE" id="PS50112">
    <property type="entry name" value="PAS"/>
    <property type="match status" value="2"/>
</dbReference>
<evidence type="ECO:0000256" key="9">
    <source>
        <dbReference type="ARBA" id="ARBA00022989"/>
    </source>
</evidence>
<dbReference type="InterPro" id="IPR036890">
    <property type="entry name" value="HATPase_C_sf"/>
</dbReference>
<keyword evidence="20" id="KW-1185">Reference proteome</keyword>
<keyword evidence="10" id="KW-0902">Two-component regulatory system</keyword>
<evidence type="ECO:0000256" key="12">
    <source>
        <dbReference type="PROSITE-ProRule" id="PRU00169"/>
    </source>
</evidence>
<evidence type="ECO:0000256" key="2">
    <source>
        <dbReference type="ARBA" id="ARBA00004651"/>
    </source>
</evidence>
<feature type="domain" description="PAC" evidence="17">
    <location>
        <begin position="762"/>
        <end position="815"/>
    </location>
</feature>
<dbReference type="KEGG" id="daa:AKL17_1269"/>
<proteinExistence type="predicted"/>
<evidence type="ECO:0000259" key="15">
    <source>
        <dbReference type="PROSITE" id="PS50110"/>
    </source>
</evidence>
<dbReference type="EC" id="2.7.13.3" evidence="3"/>
<evidence type="ECO:0000256" key="5">
    <source>
        <dbReference type="ARBA" id="ARBA00022553"/>
    </source>
</evidence>
<dbReference type="SUPFAM" id="SSF47384">
    <property type="entry name" value="Homodimeric domain of signal transducing histidine kinase"/>
    <property type="match status" value="1"/>
</dbReference>
<keyword evidence="11 13" id="KW-0472">Membrane</keyword>
<dbReference type="Pfam" id="PF08447">
    <property type="entry name" value="PAS_3"/>
    <property type="match status" value="1"/>
</dbReference>
<feature type="domain" description="PAC" evidence="17">
    <location>
        <begin position="890"/>
        <end position="942"/>
    </location>
</feature>
<dbReference type="Gene3D" id="3.30.450.350">
    <property type="entry name" value="CHASE domain"/>
    <property type="match status" value="1"/>
</dbReference>
<dbReference type="PROSITE" id="PS50113">
    <property type="entry name" value="PAC"/>
    <property type="match status" value="3"/>
</dbReference>
<dbReference type="Pfam" id="PF00989">
    <property type="entry name" value="PAS"/>
    <property type="match status" value="2"/>
</dbReference>
<dbReference type="SMART" id="SM00387">
    <property type="entry name" value="HATPase_c"/>
    <property type="match status" value="1"/>
</dbReference>
<dbReference type="OrthoDB" id="7179697at2"/>
<feature type="transmembrane region" description="Helical" evidence="13">
    <location>
        <begin position="77"/>
        <end position="98"/>
    </location>
</feature>
<dbReference type="Gene3D" id="3.30.565.10">
    <property type="entry name" value="Histidine kinase-like ATPase, C-terminal domain"/>
    <property type="match status" value="1"/>
</dbReference>
<dbReference type="Pfam" id="PF00512">
    <property type="entry name" value="HisKA"/>
    <property type="match status" value="1"/>
</dbReference>
<dbReference type="PANTHER" id="PTHR43047:SF72">
    <property type="entry name" value="OSMOSENSING HISTIDINE PROTEIN KINASE SLN1"/>
    <property type="match status" value="1"/>
</dbReference>
<dbReference type="GO" id="GO:0000155">
    <property type="term" value="F:phosphorelay sensor kinase activity"/>
    <property type="evidence" value="ECO:0007669"/>
    <property type="project" value="InterPro"/>
</dbReference>
<dbReference type="InterPro" id="IPR036097">
    <property type="entry name" value="HisK_dim/P_sf"/>
</dbReference>
<dbReference type="STRING" id="1335048.AKL17_1269"/>
<evidence type="ECO:0000256" key="6">
    <source>
        <dbReference type="ARBA" id="ARBA00022679"/>
    </source>
</evidence>
<protein>
    <recommendedName>
        <fullName evidence="3">histidine kinase</fullName>
        <ecNumber evidence="3">2.7.13.3</ecNumber>
    </recommendedName>
</protein>
<dbReference type="Pfam" id="PF02518">
    <property type="entry name" value="HATPase_c"/>
    <property type="match status" value="1"/>
</dbReference>
<evidence type="ECO:0000256" key="3">
    <source>
        <dbReference type="ARBA" id="ARBA00012438"/>
    </source>
</evidence>
<keyword evidence="9 13" id="KW-1133">Transmembrane helix</keyword>
<dbReference type="InterPro" id="IPR007895">
    <property type="entry name" value="MASE1"/>
</dbReference>
<dbReference type="SMART" id="SM00091">
    <property type="entry name" value="PAS"/>
    <property type="match status" value="3"/>
</dbReference>
<dbReference type="InterPro" id="IPR003594">
    <property type="entry name" value="HATPase_dom"/>
</dbReference>
<dbReference type="Gene3D" id="3.40.50.2300">
    <property type="match status" value="1"/>
</dbReference>
<reference evidence="19 20" key="1">
    <citation type="submission" date="2015-09" db="EMBL/GenBank/DDBJ databases">
        <title>Complete genome sequence of Defluviimonas alba cai42t isolated from an oilfield in Xinjiang.</title>
        <authorList>
            <person name="Geng S."/>
            <person name="Pan X."/>
            <person name="Wu X."/>
        </authorList>
    </citation>
    <scope>NUCLEOTIDE SEQUENCE [LARGE SCALE GENOMIC DNA]</scope>
    <source>
        <strain evidence="20">cai42</strain>
    </source>
</reference>
<keyword evidence="7 13" id="KW-0812">Transmembrane</keyword>
<dbReference type="SMART" id="SM00388">
    <property type="entry name" value="HisKA"/>
    <property type="match status" value="1"/>
</dbReference>
<accession>A0A159Z0V2</accession>
<feature type="domain" description="PAS" evidence="16">
    <location>
        <begin position="558"/>
        <end position="617"/>
    </location>
</feature>
<feature type="transmembrane region" description="Helical" evidence="13">
    <location>
        <begin position="140"/>
        <end position="166"/>
    </location>
</feature>
<feature type="transmembrane region" description="Helical" evidence="13">
    <location>
        <begin position="178"/>
        <end position="198"/>
    </location>
</feature>
<dbReference type="CDD" id="cd00130">
    <property type="entry name" value="PAS"/>
    <property type="match status" value="3"/>
</dbReference>
<dbReference type="Pfam" id="PF00072">
    <property type="entry name" value="Response_reg"/>
    <property type="match status" value="1"/>
</dbReference>
<feature type="transmembrane region" description="Helical" evidence="13">
    <location>
        <begin position="219"/>
        <end position="239"/>
    </location>
</feature>
<feature type="domain" description="Histidine kinase" evidence="14">
    <location>
        <begin position="946"/>
        <end position="1164"/>
    </location>
</feature>
<dbReference type="InterPro" id="IPR013767">
    <property type="entry name" value="PAS_fold"/>
</dbReference>
<evidence type="ECO:0000259" key="17">
    <source>
        <dbReference type="PROSITE" id="PS50113"/>
    </source>
</evidence>
<dbReference type="SUPFAM" id="SSF55874">
    <property type="entry name" value="ATPase domain of HSP90 chaperone/DNA topoisomerase II/histidine kinase"/>
    <property type="match status" value="1"/>
</dbReference>
<dbReference type="CDD" id="cd00156">
    <property type="entry name" value="REC"/>
    <property type="match status" value="1"/>
</dbReference>
<dbReference type="PATRIC" id="fig|1335048.3.peg.1318"/>
<dbReference type="Pfam" id="PF05231">
    <property type="entry name" value="MASE1"/>
    <property type="match status" value="1"/>
</dbReference>
<evidence type="ECO:0000256" key="4">
    <source>
        <dbReference type="ARBA" id="ARBA00022475"/>
    </source>
</evidence>
<dbReference type="GO" id="GO:0009927">
    <property type="term" value="F:histidine phosphotransfer kinase activity"/>
    <property type="evidence" value="ECO:0007669"/>
    <property type="project" value="TreeGrafter"/>
</dbReference>
<dbReference type="SMART" id="SM00086">
    <property type="entry name" value="PAC"/>
    <property type="match status" value="3"/>
</dbReference>
<sequence>MTENGALAGPGTGAGSEPRRGGVVSWLVGVVLLTLAYALGGWSGAALAVPPGYATIIWPASGVALAALLLRGRRLWPGVFFGSLLINCHVGGVFDRVFDPADLLLPALIATGAMLQALLATILVRRRFGRPLGLGSRQDVIVLVLILGPLGCLVSASFGTGALWLLGRMEPVSVLQNWQTWWLGDLFGVLIVVPLMLFAPWRQRPPILWRGYPVARMSVMGLLCVSLCLGATFYAWAALSHVLHQRNSAAFTALVDDTSGMLSHRLQSYAHTLDAGSGLLVASGQVGVEQWRRFVAELDIAETLPGLSGLGLIVPVEGGAVPAFEAEASADLGEPFTVHPDTGLPERFVVRQVEPYEANQAALGIDLGFERERRVAAVQARDSGRTIISAPVNLVQNSGAGPGFILLRPVYRGGGVPRTVTARRETFLGWVYAPFAGEPLFRTVIGSNAGRLTLEVEDPGMPAADRQVFSSVPAAHERSQRPGFAERRILRIHGREWHLSYASTPAFDASVARGEPTLVLMVGFALSGLIGTLLSVMLRRAEIVTSLVETKTRELATQEEHTRSIIDTAMVGILLLDAGGRILALNRAAEPIFGAAAAELIGRPLTDLVPIESIARLWLPSAAETAALSPQGRRFRIRRGDSLDVYIELQLNSWRTDDGQSRFTAIIRDITVRQLAEMRLQQAERRLNMALTGAHIAVFDVNLVERTQIVSDNWLTLMGYPPETTASAAEIRRIWEEGVHPDDRALVSEADRACIAGETERSVSQYRVRLPDGSQRWMRSEALVPEREDDGTALRLLGVQIDVTELQGALEALSRSEAQFRSVIELAPVGMALLDRDGRFMRVNEALCRFTGYDEDELCGSLMRDLASPETVTVDPAVMARLLDGSLAVHQSEYAYLRRDGRTVWGLLSISLAGGEPENQAVFIVQIQDITDRKEMEQIKSDFVATVSHELRTPLTSIKGALGLVLGSMAGELPAQAERLLSIGQKNCDRLITLVNDILDLEKISSGQSRFTLVDCDIATLVEQSVAATQPFAAEFAVMLRTGELDAGLRALVDVDRFQQVMANLLSNAAKFSPRGGFVEVGVAREGDRVRVTVTDHGTGIPTDFRDRIFLPFSQADSSSTRAKGGTGLGLNISRQIVERMEGDIGFDSAPGETVFWFSLPLTSTAAPRPERIEAPRRDTARPDHVPVILHVEDDGDFAEVFRSAFGARAEVLGAASLAEARPMLRDRRFDLIVIDWELPDGSGIALLDQIGQLQPSVPVYGLSARDQPAADPRVRRHITKSRARLDKLVADFLKAAA</sequence>
<gene>
    <name evidence="19" type="ORF">AKL17_1269</name>
</gene>
<feature type="transmembrane region" description="Helical" evidence="13">
    <location>
        <begin position="104"/>
        <end position="124"/>
    </location>
</feature>
<dbReference type="InterPro" id="IPR001789">
    <property type="entry name" value="Sig_transdc_resp-reg_receiver"/>
</dbReference>
<evidence type="ECO:0000313" key="19">
    <source>
        <dbReference type="EMBL" id="AMY68525.1"/>
    </source>
</evidence>
<dbReference type="FunFam" id="1.10.287.130:FF:000001">
    <property type="entry name" value="Two-component sensor histidine kinase"/>
    <property type="match status" value="1"/>
</dbReference>
<feature type="domain" description="CHASE" evidence="18">
    <location>
        <begin position="282"/>
        <end position="435"/>
    </location>
</feature>
<dbReference type="InterPro" id="IPR000700">
    <property type="entry name" value="PAS-assoc_C"/>
</dbReference>
<dbReference type="SMART" id="SM00448">
    <property type="entry name" value="REC"/>
    <property type="match status" value="1"/>
</dbReference>
<dbReference type="InterPro" id="IPR004358">
    <property type="entry name" value="Sig_transdc_His_kin-like_C"/>
</dbReference>
<dbReference type="PROSITE" id="PS50110">
    <property type="entry name" value="RESPONSE_REGULATORY"/>
    <property type="match status" value="1"/>
</dbReference>
<dbReference type="PRINTS" id="PR00344">
    <property type="entry name" value="BCTRLSENSOR"/>
</dbReference>
<feature type="transmembrane region" description="Helical" evidence="13">
    <location>
        <begin position="21"/>
        <end position="40"/>
    </location>
</feature>
<name>A0A159Z0V2_9RHOB</name>
<dbReference type="InterPro" id="IPR013655">
    <property type="entry name" value="PAS_fold_3"/>
</dbReference>
<keyword evidence="4" id="KW-1003">Cell membrane</keyword>